<dbReference type="GO" id="GO:0005737">
    <property type="term" value="C:cytoplasm"/>
    <property type="evidence" value="ECO:0007669"/>
    <property type="project" value="TreeGrafter"/>
</dbReference>
<dbReference type="EMBL" id="KV460291">
    <property type="protein sequence ID" value="OBT91447.1"/>
    <property type="molecule type" value="Genomic_DNA"/>
</dbReference>
<dbReference type="InterPro" id="IPR029055">
    <property type="entry name" value="Ntn_hydrolases_N"/>
</dbReference>
<dbReference type="InterPro" id="IPR000246">
    <property type="entry name" value="Peptidase_T2"/>
</dbReference>
<feature type="active site" description="Nucleophile" evidence="1">
    <location>
        <position position="226"/>
    </location>
</feature>
<dbReference type="GO" id="GO:0016787">
    <property type="term" value="F:hydrolase activity"/>
    <property type="evidence" value="ECO:0007669"/>
    <property type="project" value="InterPro"/>
</dbReference>
<feature type="region of interest" description="Disordered" evidence="3">
    <location>
        <begin position="446"/>
        <end position="468"/>
    </location>
</feature>
<dbReference type="PANTHER" id="PTHR10188:SF43">
    <property type="entry name" value="ASPARAGINASE (EUROFUNG)"/>
    <property type="match status" value="1"/>
</dbReference>
<dbReference type="Proteomes" id="UP000091956">
    <property type="component" value="Unassembled WGS sequence"/>
</dbReference>
<gene>
    <name evidence="4" type="ORF">VE01_10490</name>
</gene>
<reference evidence="5" key="2">
    <citation type="journal article" date="2018" name="Nat. Commun.">
        <title>Extreme sensitivity to ultraviolet light in the fungal pathogen causing white-nose syndrome of bats.</title>
        <authorList>
            <person name="Palmer J.M."/>
            <person name="Drees K.P."/>
            <person name="Foster J.T."/>
            <person name="Lindner D.L."/>
        </authorList>
    </citation>
    <scope>NUCLEOTIDE SEQUENCE [LARGE SCALE GENOMIC DNA]</scope>
    <source>
        <strain evidence="5">UAMH 10579</strain>
    </source>
</reference>
<accession>A0A1B8G6J2</accession>
<keyword evidence="5" id="KW-1185">Reference proteome</keyword>
<dbReference type="CDD" id="cd04701">
    <property type="entry name" value="Asparaginase_2"/>
    <property type="match status" value="1"/>
</dbReference>
<reference evidence="4 5" key="1">
    <citation type="submission" date="2016-03" db="EMBL/GenBank/DDBJ databases">
        <title>Comparative genomics of Pseudogymnoascus destructans, the fungus causing white-nose syndrome of bats.</title>
        <authorList>
            <person name="Palmer J.M."/>
            <person name="Drees K.P."/>
            <person name="Foster J.T."/>
            <person name="Lindner D.L."/>
        </authorList>
    </citation>
    <scope>NUCLEOTIDE SEQUENCE [LARGE SCALE GENOMIC DNA]</scope>
    <source>
        <strain evidence="4 5">UAMH 10579</strain>
    </source>
</reference>
<dbReference type="GeneID" id="28843876"/>
<dbReference type="OrthoDB" id="2262349at2759"/>
<protein>
    <submittedName>
        <fullName evidence="4">Uncharacterized protein</fullName>
    </submittedName>
</protein>
<proteinExistence type="predicted"/>
<evidence type="ECO:0000256" key="3">
    <source>
        <dbReference type="SAM" id="MobiDB-lite"/>
    </source>
</evidence>
<dbReference type="Gene3D" id="3.60.20.30">
    <property type="entry name" value="(Glycosyl)asparaginase"/>
    <property type="match status" value="1"/>
</dbReference>
<evidence type="ECO:0000256" key="2">
    <source>
        <dbReference type="PIRSR" id="PIRSR600246-3"/>
    </source>
</evidence>
<dbReference type="PANTHER" id="PTHR10188">
    <property type="entry name" value="L-ASPARAGINASE"/>
    <property type="match status" value="1"/>
</dbReference>
<dbReference type="Pfam" id="PF01112">
    <property type="entry name" value="Asparaginase_2"/>
    <property type="match status" value="2"/>
</dbReference>
<evidence type="ECO:0000313" key="4">
    <source>
        <dbReference type="EMBL" id="OBT91447.1"/>
    </source>
</evidence>
<name>A0A1B8G6J2_9PEZI</name>
<feature type="site" description="Cleavage; by autolysis" evidence="2">
    <location>
        <begin position="225"/>
        <end position="226"/>
    </location>
</feature>
<organism evidence="4 5">
    <name type="scientific">Pseudogymnoascus verrucosus</name>
    <dbReference type="NCBI Taxonomy" id="342668"/>
    <lineage>
        <taxon>Eukaryota</taxon>
        <taxon>Fungi</taxon>
        <taxon>Dikarya</taxon>
        <taxon>Ascomycota</taxon>
        <taxon>Pezizomycotina</taxon>
        <taxon>Leotiomycetes</taxon>
        <taxon>Thelebolales</taxon>
        <taxon>Thelebolaceae</taxon>
        <taxon>Pseudogymnoascus</taxon>
    </lineage>
</organism>
<evidence type="ECO:0000256" key="1">
    <source>
        <dbReference type="PIRSR" id="PIRSR600246-1"/>
    </source>
</evidence>
<dbReference type="AlphaFoldDB" id="A0A1B8G6J2"/>
<feature type="compositionally biased region" description="Basic and acidic residues" evidence="3">
    <location>
        <begin position="453"/>
        <end position="468"/>
    </location>
</feature>
<sequence>MPKMTYTSPSSSPHPIRPRLIIHGGAGNILPSNLPPSDHHAFTTALLHILARTHAYQTTTPLPTALDAATHAVTLLENCPLFNSGHGAVFTRDGTNELEASVMVSRGLKKRGVGVMGLSRVRNPVQLARQMLLRGETDLDSGNGEHRGPMVADEEGVLMKASGAQGHSQLFGPAAERLAKEWGVDLVETSYFFTQKRWDEHVAGLDREKRGGCATWDAESFVSQGTCGAVALDAEGVVCAATSTGGMTNKLAGRVGDTPTLGAGFWAEEWEGVVRGGGGGGAVVELEGALRGVLADCFPGWGGYGYLPLGSEGVVERRGDTVVRAMGMSGTGNGDSFLRVNAVRTVSAIAKYRGDGSTTSLGEALREVTGPGGELQKSAGKRWKKTGEGEGGMIGIECAVVKGPDGEVRGTKAYVAAEYNCGGMFRATVNEDGKAVARVWNEGQYGGLEGYENEGKEHDPRDLKGEKA</sequence>
<dbReference type="STRING" id="342668.A0A1B8G6J2"/>
<dbReference type="SUPFAM" id="SSF56235">
    <property type="entry name" value="N-terminal nucleophile aminohydrolases (Ntn hydrolases)"/>
    <property type="match status" value="1"/>
</dbReference>
<dbReference type="RefSeq" id="XP_018125180.1">
    <property type="nucleotide sequence ID" value="XM_018279888.2"/>
</dbReference>
<evidence type="ECO:0000313" key="5">
    <source>
        <dbReference type="Proteomes" id="UP000091956"/>
    </source>
</evidence>